<reference evidence="5 6" key="1">
    <citation type="journal article" date="2015" name="Sci. Rep.">
        <title>Genome of the facultative scuticociliatosis pathogen Pseudocohnilembus persalinus provides insight into its virulence through horizontal gene transfer.</title>
        <authorList>
            <person name="Xiong J."/>
            <person name="Wang G."/>
            <person name="Cheng J."/>
            <person name="Tian M."/>
            <person name="Pan X."/>
            <person name="Warren A."/>
            <person name="Jiang C."/>
            <person name="Yuan D."/>
            <person name="Miao W."/>
        </authorList>
    </citation>
    <scope>NUCLEOTIDE SEQUENCE [LARGE SCALE GENOMIC DNA]</scope>
    <source>
        <strain evidence="5">36N120E</strain>
    </source>
</reference>
<dbReference type="PANTHER" id="PTHR43176">
    <property type="entry name" value="3-HYDROXYISOBUTYRYL-COA HYDROLASE-RELATED"/>
    <property type="match status" value="1"/>
</dbReference>
<feature type="domain" description="Enoyl-CoA hydratase/isomerase" evidence="4">
    <location>
        <begin position="36"/>
        <end position="390"/>
    </location>
</feature>
<organism evidence="5 6">
    <name type="scientific">Pseudocohnilembus persalinus</name>
    <name type="common">Ciliate</name>
    <dbReference type="NCBI Taxonomy" id="266149"/>
    <lineage>
        <taxon>Eukaryota</taxon>
        <taxon>Sar</taxon>
        <taxon>Alveolata</taxon>
        <taxon>Ciliophora</taxon>
        <taxon>Intramacronucleata</taxon>
        <taxon>Oligohymenophorea</taxon>
        <taxon>Scuticociliatia</taxon>
        <taxon>Philasterida</taxon>
        <taxon>Pseudocohnilembidae</taxon>
        <taxon>Pseudocohnilembus</taxon>
    </lineage>
</organism>
<evidence type="ECO:0000256" key="2">
    <source>
        <dbReference type="ARBA" id="ARBA00011915"/>
    </source>
</evidence>
<name>A0A0V0QFW6_PSEPJ</name>
<comment type="caution">
    <text evidence="5">The sequence shown here is derived from an EMBL/GenBank/DDBJ whole genome shotgun (WGS) entry which is preliminary data.</text>
</comment>
<accession>A0A0V0QFW6</accession>
<dbReference type="EMBL" id="LDAU01000176">
    <property type="protein sequence ID" value="KRX01102.1"/>
    <property type="molecule type" value="Genomic_DNA"/>
</dbReference>
<protein>
    <recommendedName>
        <fullName evidence="2">3-hydroxyisobutyryl-CoA hydrolase</fullName>
        <ecNumber evidence="2">3.1.2.4</ecNumber>
    </recommendedName>
</protein>
<dbReference type="OrthoDB" id="1737613at2759"/>
<dbReference type="EC" id="3.1.2.4" evidence="2"/>
<dbReference type="Gene3D" id="3.90.226.10">
    <property type="entry name" value="2-enoyl-CoA Hydratase, Chain A, domain 1"/>
    <property type="match status" value="1"/>
</dbReference>
<evidence type="ECO:0000313" key="5">
    <source>
        <dbReference type="EMBL" id="KRX01102.1"/>
    </source>
</evidence>
<dbReference type="AlphaFoldDB" id="A0A0V0QFW6"/>
<dbReference type="PANTHER" id="PTHR43176:SF3">
    <property type="entry name" value="3-HYDROXYISOBUTYRYL-COA HYDROLASE, MITOCHONDRIAL"/>
    <property type="match status" value="1"/>
</dbReference>
<dbReference type="GO" id="GO:0006574">
    <property type="term" value="P:L-valine catabolic process"/>
    <property type="evidence" value="ECO:0007669"/>
    <property type="project" value="TreeGrafter"/>
</dbReference>
<evidence type="ECO:0000256" key="3">
    <source>
        <dbReference type="ARBA" id="ARBA00022801"/>
    </source>
</evidence>
<dbReference type="InterPro" id="IPR032259">
    <property type="entry name" value="HIBYL-CoA-H"/>
</dbReference>
<dbReference type="OMA" id="NNCEDAD"/>
<dbReference type="Proteomes" id="UP000054937">
    <property type="component" value="Unassembled WGS sequence"/>
</dbReference>
<dbReference type="InParanoid" id="A0A0V0QFW6"/>
<dbReference type="Pfam" id="PF16113">
    <property type="entry name" value="ECH_2"/>
    <property type="match status" value="1"/>
</dbReference>
<dbReference type="SUPFAM" id="SSF52096">
    <property type="entry name" value="ClpP/crotonase"/>
    <property type="match status" value="1"/>
</dbReference>
<evidence type="ECO:0000256" key="1">
    <source>
        <dbReference type="ARBA" id="ARBA00001709"/>
    </source>
</evidence>
<dbReference type="InterPro" id="IPR029045">
    <property type="entry name" value="ClpP/crotonase-like_dom_sf"/>
</dbReference>
<comment type="catalytic activity">
    <reaction evidence="1">
        <text>3-hydroxy-2-methylpropanoyl-CoA + H2O = 3-hydroxy-2-methylpropanoate + CoA + H(+)</text>
        <dbReference type="Rhea" id="RHEA:20888"/>
        <dbReference type="ChEBI" id="CHEBI:11805"/>
        <dbReference type="ChEBI" id="CHEBI:15377"/>
        <dbReference type="ChEBI" id="CHEBI:15378"/>
        <dbReference type="ChEBI" id="CHEBI:57287"/>
        <dbReference type="ChEBI" id="CHEBI:57340"/>
        <dbReference type="EC" id="3.1.2.4"/>
    </reaction>
</comment>
<evidence type="ECO:0000313" key="6">
    <source>
        <dbReference type="Proteomes" id="UP000054937"/>
    </source>
</evidence>
<sequence>MNRLYKLQKQIHTVSKQQSIIINQFESLKGFEIQLNSKVNPLTAEIKTSILDNILNKIDEHDKNILLIKSNNPEFFSAGGDGKNIFNAINKKNFKLLQEYKQLLLSFQLKMLQFNLNPNNLSLVNLQGQTIGGGYSFIAHSKYRLCDDTTQIYFPESRNGILMNQLYFFAQLPHNIGLYLLLTNQKVIGKENVEFGLADYYFDSNESLNNFYDKMVEILDSKEFNYNNNEFILEILQKQNVLSKEETQSQKSQKIEWIQSLFDFPDYQDFFENLHSVINNCEDADFRNFTIEVKESIEKSAPVAVRLHHKLFWEAKNYINKFNQSHDNNPQSYYEMALNFTQKEFQQIIKHQILESEFVEGFGSVVINKKKAPIFKYAQALDVPESVLNDITEGYGDDPRVADLAEFDKSNL</sequence>
<evidence type="ECO:0000259" key="4">
    <source>
        <dbReference type="Pfam" id="PF16113"/>
    </source>
</evidence>
<keyword evidence="3" id="KW-0378">Hydrolase</keyword>
<keyword evidence="6" id="KW-1185">Reference proteome</keyword>
<gene>
    <name evidence="5" type="ORF">PPERSA_08203</name>
</gene>
<proteinExistence type="predicted"/>
<dbReference type="InterPro" id="IPR045004">
    <property type="entry name" value="ECH_dom"/>
</dbReference>
<dbReference type="GO" id="GO:0003860">
    <property type="term" value="F:3-hydroxyisobutyryl-CoA hydrolase activity"/>
    <property type="evidence" value="ECO:0007669"/>
    <property type="project" value="UniProtKB-EC"/>
</dbReference>